<dbReference type="HOGENOM" id="CLU_204429_0_0_5"/>
<organism evidence="1 2">
    <name type="scientific">Leisingera methylohalidivorans DSM 14336</name>
    <dbReference type="NCBI Taxonomy" id="999552"/>
    <lineage>
        <taxon>Bacteria</taxon>
        <taxon>Pseudomonadati</taxon>
        <taxon>Pseudomonadota</taxon>
        <taxon>Alphaproteobacteria</taxon>
        <taxon>Rhodobacterales</taxon>
        <taxon>Roseobacteraceae</taxon>
        <taxon>Leisingera</taxon>
    </lineage>
</organism>
<name>V9W0P5_9RHOB</name>
<gene>
    <name evidence="1" type="ORF">METH_23030</name>
</gene>
<keyword evidence="2" id="KW-1185">Reference proteome</keyword>
<protein>
    <submittedName>
        <fullName evidence="1">Uncharacterized protein</fullName>
    </submittedName>
</protein>
<keyword evidence="1" id="KW-0614">Plasmid</keyword>
<dbReference type="InterPro" id="IPR036866">
    <property type="entry name" value="RibonucZ/Hydroxyglut_hydro"/>
</dbReference>
<dbReference type="KEGG" id="lmd:METH_23030"/>
<reference evidence="1 2" key="1">
    <citation type="submission" date="2013-09" db="EMBL/GenBank/DDBJ databases">
        <authorList>
            <consortium name="DOE Joint Genome Institute"/>
            <person name="Klenk H.-P."/>
            <person name="Huntemann M."/>
            <person name="Han J."/>
            <person name="Chen A."/>
            <person name="Kyrpides N."/>
            <person name="Mavromatis K."/>
            <person name="Markowitz V."/>
            <person name="Palaniappan K."/>
            <person name="Ivanova N."/>
            <person name="Schaumberg A."/>
            <person name="Pati A."/>
            <person name="Liolios K."/>
            <person name="Nordberg H.P."/>
            <person name="Cantor M.N."/>
            <person name="Hua S.X."/>
            <person name="Woyke T."/>
        </authorList>
    </citation>
    <scope>NUCLEOTIDE SEQUENCE [LARGE SCALE GENOMIC DNA]</scope>
    <source>
        <strain evidence="1 2">DSM 14336</strain>
        <plasmid evidence="2">2</plasmid>
    </source>
</reference>
<dbReference type="EMBL" id="CP006775">
    <property type="protein sequence ID" value="AHD03708.1"/>
    <property type="molecule type" value="Genomic_DNA"/>
</dbReference>
<dbReference type="Gene3D" id="3.60.15.10">
    <property type="entry name" value="Ribonuclease Z/Hydroxyacylglutathione hydrolase-like"/>
    <property type="match status" value="1"/>
</dbReference>
<geneLocation type="plasmid" evidence="2">
    <name>2</name>
</geneLocation>
<evidence type="ECO:0000313" key="1">
    <source>
        <dbReference type="EMBL" id="AHD03708.1"/>
    </source>
</evidence>
<dbReference type="Proteomes" id="UP000018780">
    <property type="component" value="Plasmid unnamed2"/>
</dbReference>
<evidence type="ECO:0000313" key="2">
    <source>
        <dbReference type="Proteomes" id="UP000018780"/>
    </source>
</evidence>
<dbReference type="PATRIC" id="fig|999552.6.peg.4548"/>
<sequence>MDVPKLIIPSLQVNMRAGELPPADDSGKRFLKVPVDGL</sequence>
<accession>V9W0P5</accession>
<dbReference type="AlphaFoldDB" id="V9W0P5"/>
<proteinExistence type="predicted"/>